<sequence length="253" mass="27807">MSEEPDESVRNVPVHEIIPGGVSIGGERRLPAATPLPQRRGRRIPLAIGLSLALLLLAALIWYGPFSGSAPVRYQTALVDRGPITAVVTATGTVNPVVSVQVGSQVSGKIAQLSADFNSVVTKGQVLAQIDQQPFKARVSQARAAVKSARGNLAKAKNRPASASWSATAWRPSGRRPSCRKPTSTWLKPAIAMRKPTWRSCRRSWIKRTRPSPRLSWTWATRRSIRRSTASWCPATWTWARRSRPSFKRRSSS</sequence>
<evidence type="ECO:0000313" key="4">
    <source>
        <dbReference type="EMBL" id="ALA60250.1"/>
    </source>
</evidence>
<dbReference type="GO" id="GO:1990281">
    <property type="term" value="C:efflux pump complex"/>
    <property type="evidence" value="ECO:0007669"/>
    <property type="project" value="TreeGrafter"/>
</dbReference>
<reference evidence="4 5" key="1">
    <citation type="journal article" date="2015" name="Proc. Natl. Acad. Sci. U.S.A.">
        <title>Expanded metabolic versatility of ubiquitous nitrite-oxidizing bacteria from the genus Nitrospira.</title>
        <authorList>
            <person name="Koch H."/>
            <person name="Lucker S."/>
            <person name="Albertsen M."/>
            <person name="Kitzinger K."/>
            <person name="Herbold C."/>
            <person name="Spieck E."/>
            <person name="Nielsen P.H."/>
            <person name="Wagner M."/>
            <person name="Daims H."/>
        </authorList>
    </citation>
    <scope>NUCLEOTIDE SEQUENCE [LARGE SCALE GENOMIC DNA]</scope>
    <source>
        <strain evidence="4 5">NSP M-1</strain>
    </source>
</reference>
<keyword evidence="2" id="KW-1133">Transmembrane helix</keyword>
<name>A0A0K2GH12_NITMO</name>
<accession>A0A0K2GH12</accession>
<organism evidence="4 5">
    <name type="scientific">Nitrospira moscoviensis</name>
    <dbReference type="NCBI Taxonomy" id="42253"/>
    <lineage>
        <taxon>Bacteria</taxon>
        <taxon>Pseudomonadati</taxon>
        <taxon>Nitrospirota</taxon>
        <taxon>Nitrospiria</taxon>
        <taxon>Nitrospirales</taxon>
        <taxon>Nitrospiraceae</taxon>
        <taxon>Nitrospira</taxon>
    </lineage>
</organism>
<keyword evidence="2" id="KW-0472">Membrane</keyword>
<evidence type="ECO:0000256" key="1">
    <source>
        <dbReference type="SAM" id="MobiDB-lite"/>
    </source>
</evidence>
<dbReference type="PANTHER" id="PTHR30469">
    <property type="entry name" value="MULTIDRUG RESISTANCE PROTEIN MDTA"/>
    <property type="match status" value="1"/>
</dbReference>
<keyword evidence="5" id="KW-1185">Reference proteome</keyword>
<dbReference type="OrthoDB" id="9809068at2"/>
<dbReference type="PANTHER" id="PTHR30469:SF33">
    <property type="entry name" value="SLR1207 PROTEIN"/>
    <property type="match status" value="1"/>
</dbReference>
<feature type="transmembrane region" description="Helical" evidence="2">
    <location>
        <begin position="44"/>
        <end position="63"/>
    </location>
</feature>
<evidence type="ECO:0000313" key="5">
    <source>
        <dbReference type="Proteomes" id="UP000069205"/>
    </source>
</evidence>
<dbReference type="SUPFAM" id="SSF111369">
    <property type="entry name" value="HlyD-like secretion proteins"/>
    <property type="match status" value="1"/>
</dbReference>
<gene>
    <name evidence="4" type="ORF">NITMOv2_3863</name>
</gene>
<feature type="region of interest" description="Disordered" evidence="1">
    <location>
        <begin position="150"/>
        <end position="183"/>
    </location>
</feature>
<dbReference type="GO" id="GO:0015562">
    <property type="term" value="F:efflux transmembrane transporter activity"/>
    <property type="evidence" value="ECO:0007669"/>
    <property type="project" value="TreeGrafter"/>
</dbReference>
<protein>
    <recommendedName>
        <fullName evidence="3">Multidrug resistance protein MdtA-like barrel-sandwich hybrid domain-containing protein</fullName>
    </recommendedName>
</protein>
<keyword evidence="2" id="KW-0812">Transmembrane</keyword>
<proteinExistence type="predicted"/>
<dbReference type="STRING" id="42253.NITMOv2_3863"/>
<evidence type="ECO:0000259" key="3">
    <source>
        <dbReference type="Pfam" id="PF25917"/>
    </source>
</evidence>
<dbReference type="AlphaFoldDB" id="A0A0K2GH12"/>
<dbReference type="Proteomes" id="UP000069205">
    <property type="component" value="Chromosome"/>
</dbReference>
<dbReference type="KEGG" id="nmv:NITMOv2_3863"/>
<dbReference type="Gene3D" id="2.40.50.100">
    <property type="match status" value="1"/>
</dbReference>
<evidence type="ECO:0000256" key="2">
    <source>
        <dbReference type="SAM" id="Phobius"/>
    </source>
</evidence>
<feature type="domain" description="Multidrug resistance protein MdtA-like barrel-sandwich hybrid" evidence="3">
    <location>
        <begin position="100"/>
        <end position="140"/>
    </location>
</feature>
<dbReference type="InterPro" id="IPR058625">
    <property type="entry name" value="MdtA-like_BSH"/>
</dbReference>
<dbReference type="EMBL" id="CP011801">
    <property type="protein sequence ID" value="ALA60250.1"/>
    <property type="molecule type" value="Genomic_DNA"/>
</dbReference>
<dbReference type="Pfam" id="PF25917">
    <property type="entry name" value="BSH_RND"/>
    <property type="match status" value="1"/>
</dbReference>